<organism evidence="7 8">
    <name type="scientific">Klebsiella phage KPN U2874</name>
    <dbReference type="NCBI Taxonomy" id="2024241"/>
    <lineage>
        <taxon>Viruses</taxon>
        <taxon>Duplodnaviria</taxon>
        <taxon>Heunggongvirae</taxon>
        <taxon>Uroviricota</taxon>
        <taxon>Caudoviricetes</taxon>
        <taxon>Casjensviridae</taxon>
        <taxon>Yonseivirus</taxon>
        <taxon>Yonseivirus N137</taxon>
    </lineage>
</organism>
<dbReference type="InterPro" id="IPR002142">
    <property type="entry name" value="Peptidase_S49"/>
</dbReference>
<dbReference type="PANTHER" id="PTHR33209">
    <property type="entry name" value="PROTEASE 4"/>
    <property type="match status" value="1"/>
</dbReference>
<reference evidence="7 8" key="1">
    <citation type="submission" date="2017-06" db="EMBL/GenBank/DDBJ databases">
        <title>Complete Genome Sequence of the Klebsiella phage YMC15/09/U2874_KPN_BP.</title>
        <authorList>
            <person name="Jeon J."/>
            <person name="Yong D."/>
            <person name="Lee K."/>
        </authorList>
    </citation>
    <scope>NUCLEOTIDE SEQUENCE [LARGE SCALE GENOMIC DNA]</scope>
</reference>
<dbReference type="Gene3D" id="6.20.330.10">
    <property type="match status" value="1"/>
</dbReference>
<dbReference type="CDD" id="cd07022">
    <property type="entry name" value="S49_Sppa_36K_type"/>
    <property type="match status" value="1"/>
</dbReference>
<sequence length="446" mass="46678">MNAHVRSSLMQAVQRMNGSPVAVRESDTNFLLNIQSVFQMSADEDDFDLDAEERIATERNRNLCAAYGMAPSSGNKPFAFSGGFAIIPIHGSLINRYGGYYYGYVTGYNFIRSQMNAALADPDVEAIIFDVNSNGGEAAGCFELANEIFASRAVKPSFAVVDSNAYSAAYALGSAATKMAVIPSGGAGSIGVISMHVDISKMLEDFGVKVSIIKSGAHKADGNPFESLSDETKARWQADVDTMREDFVNLVAQNRNLDPKVVRDTEALCYNAPEALALGLIDAVTTPAKAVAEFLNGPSGGSDEQPGANAMFTQEQMDAARQDAAAEATATATAAATTAERNRISGILGCEAAKGRSKLASHIAFNTAMSVADAETMLGASAVEQAPASAAATNQPEKGADSPFKTVMDNADHPNMGAENEQQAEPGKGDGLMAAMAAVAGDSFTK</sequence>
<evidence type="ECO:0000313" key="8">
    <source>
        <dbReference type="Proteomes" id="UP000221408"/>
    </source>
</evidence>
<evidence type="ECO:0000256" key="3">
    <source>
        <dbReference type="ARBA" id="ARBA00022801"/>
    </source>
</evidence>
<evidence type="ECO:0000256" key="5">
    <source>
        <dbReference type="SAM" id="MobiDB-lite"/>
    </source>
</evidence>
<feature type="region of interest" description="Disordered" evidence="5">
    <location>
        <begin position="388"/>
        <end position="434"/>
    </location>
</feature>
<dbReference type="InterPro" id="IPR029045">
    <property type="entry name" value="ClpP/crotonase-like_dom_sf"/>
</dbReference>
<evidence type="ECO:0000259" key="6">
    <source>
        <dbReference type="Pfam" id="PF01343"/>
    </source>
</evidence>
<evidence type="ECO:0000256" key="4">
    <source>
        <dbReference type="ARBA" id="ARBA00022825"/>
    </source>
</evidence>
<comment type="similarity">
    <text evidence="1">Belongs to the peptidase S49 family.</text>
</comment>
<dbReference type="SUPFAM" id="SSF52096">
    <property type="entry name" value="ClpP/crotonase"/>
    <property type="match status" value="1"/>
</dbReference>
<dbReference type="GO" id="GO:0008236">
    <property type="term" value="F:serine-type peptidase activity"/>
    <property type="evidence" value="ECO:0007669"/>
    <property type="project" value="UniProtKB-KW"/>
</dbReference>
<dbReference type="GO" id="GO:0006508">
    <property type="term" value="P:proteolysis"/>
    <property type="evidence" value="ECO:0007669"/>
    <property type="project" value="UniProtKB-KW"/>
</dbReference>
<evidence type="ECO:0000256" key="2">
    <source>
        <dbReference type="ARBA" id="ARBA00022670"/>
    </source>
</evidence>
<dbReference type="EMBL" id="MF415411">
    <property type="protein sequence ID" value="ASW27332.1"/>
    <property type="molecule type" value="Genomic_DNA"/>
</dbReference>
<name>A0A286MMV6_9CAUD</name>
<evidence type="ECO:0000313" key="7">
    <source>
        <dbReference type="EMBL" id="ASW27332.1"/>
    </source>
</evidence>
<dbReference type="InterPro" id="IPR033855">
    <property type="entry name" value="Protein_C"/>
</dbReference>
<keyword evidence="2 7" id="KW-0645">Protease</keyword>
<protein>
    <submittedName>
        <fullName evidence="7">Capsid maturation protease</fullName>
    </submittedName>
</protein>
<dbReference type="Proteomes" id="UP000221408">
    <property type="component" value="Segment"/>
</dbReference>
<gene>
    <name evidence="7" type="ORF">KPNU2874_25</name>
</gene>
<dbReference type="PANTHER" id="PTHR33209:SF1">
    <property type="entry name" value="PEPTIDASE S49 DOMAIN-CONTAINING PROTEIN"/>
    <property type="match status" value="1"/>
</dbReference>
<dbReference type="Gene3D" id="3.90.226.10">
    <property type="entry name" value="2-enoyl-CoA Hydratase, Chain A, domain 1"/>
    <property type="match status" value="1"/>
</dbReference>
<dbReference type="Pfam" id="PF01343">
    <property type="entry name" value="Peptidase_S49"/>
    <property type="match status" value="1"/>
</dbReference>
<keyword evidence="3" id="KW-0378">Hydrolase</keyword>
<evidence type="ECO:0000256" key="1">
    <source>
        <dbReference type="ARBA" id="ARBA00008683"/>
    </source>
</evidence>
<proteinExistence type="inferred from homology"/>
<feature type="domain" description="Peptidase S49" evidence="6">
    <location>
        <begin position="152"/>
        <end position="293"/>
    </location>
</feature>
<keyword evidence="4" id="KW-0720">Serine protease</keyword>
<accession>A0A286MMV6</accession>